<proteinExistence type="inferred from homology"/>
<dbReference type="Proteomes" id="UP001168972">
    <property type="component" value="Unassembled WGS sequence"/>
</dbReference>
<evidence type="ECO:0000313" key="13">
    <source>
        <dbReference type="EMBL" id="KAK0168514.1"/>
    </source>
</evidence>
<evidence type="ECO:0000256" key="5">
    <source>
        <dbReference type="ARBA" id="ARBA00022692"/>
    </source>
</evidence>
<dbReference type="GO" id="GO:0007602">
    <property type="term" value="P:phototransduction"/>
    <property type="evidence" value="ECO:0007669"/>
    <property type="project" value="TreeGrafter"/>
</dbReference>
<evidence type="ECO:0000256" key="8">
    <source>
        <dbReference type="ARBA" id="ARBA00022989"/>
    </source>
</evidence>
<dbReference type="GO" id="GO:0005886">
    <property type="term" value="C:plasma membrane"/>
    <property type="evidence" value="ECO:0007669"/>
    <property type="project" value="UniProtKB-SubCell"/>
</dbReference>
<comment type="caution">
    <text evidence="13">The sequence shown here is derived from an EMBL/GenBank/DDBJ whole genome shotgun (WGS) entry which is preliminary data.</text>
</comment>
<reference evidence="13" key="2">
    <citation type="submission" date="2023-03" db="EMBL/GenBank/DDBJ databases">
        <authorList>
            <person name="Inwood S.N."/>
            <person name="Skelly J.G."/>
            <person name="Guhlin J."/>
            <person name="Harrop T.W.R."/>
            <person name="Goldson S.G."/>
            <person name="Dearden P.K."/>
        </authorList>
    </citation>
    <scope>NUCLEOTIDE SEQUENCE</scope>
    <source>
        <strain evidence="13">Lincoln</strain>
        <tissue evidence="13">Whole body</tissue>
    </source>
</reference>
<dbReference type="AlphaFoldDB" id="A0AA39FFQ2"/>
<accession>A0AA39FFQ2</accession>
<evidence type="ECO:0000256" key="10">
    <source>
        <dbReference type="ARBA" id="ARBA00023136"/>
    </source>
</evidence>
<keyword evidence="7" id="KW-0965">Cell junction</keyword>
<comment type="function">
    <text evidence="12">Structural component of the gap junctions.</text>
</comment>
<feature type="transmembrane region" description="Helical" evidence="12">
    <location>
        <begin position="30"/>
        <end position="48"/>
    </location>
</feature>
<keyword evidence="11 12" id="KW-0407">Ion channel</keyword>
<evidence type="ECO:0000256" key="12">
    <source>
        <dbReference type="RuleBase" id="RU010713"/>
    </source>
</evidence>
<organism evidence="13 14">
    <name type="scientific">Microctonus hyperodae</name>
    <name type="common">Parasitoid wasp</name>
    <dbReference type="NCBI Taxonomy" id="165561"/>
    <lineage>
        <taxon>Eukaryota</taxon>
        <taxon>Metazoa</taxon>
        <taxon>Ecdysozoa</taxon>
        <taxon>Arthropoda</taxon>
        <taxon>Hexapoda</taxon>
        <taxon>Insecta</taxon>
        <taxon>Pterygota</taxon>
        <taxon>Neoptera</taxon>
        <taxon>Endopterygota</taxon>
        <taxon>Hymenoptera</taxon>
        <taxon>Apocrita</taxon>
        <taxon>Ichneumonoidea</taxon>
        <taxon>Braconidae</taxon>
        <taxon>Euphorinae</taxon>
        <taxon>Microctonus</taxon>
    </lineage>
</organism>
<dbReference type="PANTHER" id="PTHR11893:SF43">
    <property type="entry name" value="INNEXIN INX4-RELATED"/>
    <property type="match status" value="1"/>
</dbReference>
<evidence type="ECO:0000256" key="4">
    <source>
        <dbReference type="ARBA" id="ARBA00022475"/>
    </source>
</evidence>
<evidence type="ECO:0000256" key="2">
    <source>
        <dbReference type="ARBA" id="ARBA00004651"/>
    </source>
</evidence>
<evidence type="ECO:0000256" key="6">
    <source>
        <dbReference type="ARBA" id="ARBA00022868"/>
    </source>
</evidence>
<keyword evidence="14" id="KW-1185">Reference proteome</keyword>
<dbReference type="Pfam" id="PF00876">
    <property type="entry name" value="Innexin"/>
    <property type="match status" value="1"/>
</dbReference>
<sequence length="364" mass="41987">MFELFEPIKCLLNRECVQIDNIVFRLHSRATVLILLICSILITAKQYIGEPISCITDSSIDKEPMNAYCWIYSTFTVSRHLRGTPGRDVASPGVGQALEDDEIYHHRYYQWVCFVLGLQAVLFYTPRALWGVWERGTIALLSRDLASPFYRDIWCPERKEQLVDYFSYTYLHTHNIYALSYFFCEILNFINTIGQIYLLDVFLEGQFTEYGPAVATFAAEIKPFDRIDPMARLFPKVTKCTLHTFGTAGSLQTFDAMCVMPLNVVNEKTFVFIWFWLIILACIGALAILYRIIVFSQVWARIYLLQAAARAVRRSHVENVVKALHFGDWFVLYQLSQNVNPIVYSELVTELGAKFSTKRYATIA</sequence>
<dbReference type="InterPro" id="IPR000990">
    <property type="entry name" value="Innexin"/>
</dbReference>
<feature type="transmembrane region" description="Helical" evidence="12">
    <location>
        <begin position="108"/>
        <end position="125"/>
    </location>
</feature>
<dbReference type="GO" id="GO:0005243">
    <property type="term" value="F:gap junction channel activity"/>
    <property type="evidence" value="ECO:0007669"/>
    <property type="project" value="TreeGrafter"/>
</dbReference>
<dbReference type="EMBL" id="JAQQBR010001831">
    <property type="protein sequence ID" value="KAK0168514.1"/>
    <property type="molecule type" value="Genomic_DNA"/>
</dbReference>
<dbReference type="GO" id="GO:0034220">
    <property type="term" value="P:monoatomic ion transmembrane transport"/>
    <property type="evidence" value="ECO:0007669"/>
    <property type="project" value="UniProtKB-KW"/>
</dbReference>
<dbReference type="PRINTS" id="PR01262">
    <property type="entry name" value="INNEXIN"/>
</dbReference>
<keyword evidence="8 12" id="KW-1133">Transmembrane helix</keyword>
<dbReference type="PROSITE" id="PS51013">
    <property type="entry name" value="PANNEXIN"/>
    <property type="match status" value="1"/>
</dbReference>
<feature type="transmembrane region" description="Helical" evidence="12">
    <location>
        <begin position="270"/>
        <end position="293"/>
    </location>
</feature>
<evidence type="ECO:0000256" key="7">
    <source>
        <dbReference type="ARBA" id="ARBA00022949"/>
    </source>
</evidence>
<keyword evidence="4" id="KW-1003">Cell membrane</keyword>
<evidence type="ECO:0000256" key="3">
    <source>
        <dbReference type="ARBA" id="ARBA00022448"/>
    </source>
</evidence>
<reference evidence="13" key="1">
    <citation type="journal article" date="2023" name="bioRxiv">
        <title>Scaffold-level genome assemblies of two parasitoid biocontrol wasps reveal the parthenogenesis mechanism and an associated novel virus.</title>
        <authorList>
            <person name="Inwood S."/>
            <person name="Skelly J."/>
            <person name="Guhlin J."/>
            <person name="Harrop T."/>
            <person name="Goldson S."/>
            <person name="Dearden P."/>
        </authorList>
    </citation>
    <scope>NUCLEOTIDE SEQUENCE</scope>
    <source>
        <strain evidence="13">Lincoln</strain>
        <tissue evidence="13">Whole body</tissue>
    </source>
</reference>
<name>A0AA39FFQ2_MICHY</name>
<feature type="transmembrane region" description="Helical" evidence="12">
    <location>
        <begin position="176"/>
        <end position="198"/>
    </location>
</feature>
<keyword evidence="9 12" id="KW-0406">Ion transport</keyword>
<evidence type="ECO:0000256" key="11">
    <source>
        <dbReference type="ARBA" id="ARBA00023303"/>
    </source>
</evidence>
<protein>
    <recommendedName>
        <fullName evidence="12">Innexin</fullName>
    </recommendedName>
</protein>
<keyword evidence="3 12" id="KW-0813">Transport</keyword>
<keyword evidence="6" id="KW-0303">Gap junction</keyword>
<evidence type="ECO:0000256" key="9">
    <source>
        <dbReference type="ARBA" id="ARBA00023065"/>
    </source>
</evidence>
<dbReference type="GO" id="GO:0005921">
    <property type="term" value="C:gap junction"/>
    <property type="evidence" value="ECO:0007669"/>
    <property type="project" value="UniProtKB-SubCell"/>
</dbReference>
<dbReference type="PANTHER" id="PTHR11893">
    <property type="entry name" value="INNEXIN"/>
    <property type="match status" value="1"/>
</dbReference>
<evidence type="ECO:0000256" key="1">
    <source>
        <dbReference type="ARBA" id="ARBA00004610"/>
    </source>
</evidence>
<comment type="subcellular location">
    <subcellularLocation>
        <location evidence="1">Cell junction</location>
        <location evidence="1">Gap junction</location>
    </subcellularLocation>
    <subcellularLocation>
        <location evidence="2 12">Cell membrane</location>
        <topology evidence="2 12">Multi-pass membrane protein</topology>
    </subcellularLocation>
</comment>
<evidence type="ECO:0000313" key="14">
    <source>
        <dbReference type="Proteomes" id="UP001168972"/>
    </source>
</evidence>
<gene>
    <name evidence="12" type="primary">inx</name>
    <name evidence="13" type="ORF">PV327_002305</name>
</gene>
<keyword evidence="5 12" id="KW-0812">Transmembrane</keyword>
<keyword evidence="10 12" id="KW-0472">Membrane</keyword>
<comment type="similarity">
    <text evidence="12">Belongs to the pannexin family.</text>
</comment>